<organism evidence="9 10">
    <name type="scientific">Triangularia verruculosa</name>
    <dbReference type="NCBI Taxonomy" id="2587418"/>
    <lineage>
        <taxon>Eukaryota</taxon>
        <taxon>Fungi</taxon>
        <taxon>Dikarya</taxon>
        <taxon>Ascomycota</taxon>
        <taxon>Pezizomycotina</taxon>
        <taxon>Sordariomycetes</taxon>
        <taxon>Sordariomycetidae</taxon>
        <taxon>Sordariales</taxon>
        <taxon>Podosporaceae</taxon>
        <taxon>Triangularia</taxon>
    </lineage>
</organism>
<name>A0AAN7AUD7_9PEZI</name>
<evidence type="ECO:0000256" key="1">
    <source>
        <dbReference type="ARBA" id="ARBA00004651"/>
    </source>
</evidence>
<dbReference type="InterPro" id="IPR003370">
    <property type="entry name" value="Chromate_transpt"/>
</dbReference>
<keyword evidence="3" id="KW-1003">Cell membrane</keyword>
<keyword evidence="10" id="KW-1185">Reference proteome</keyword>
<reference evidence="9" key="2">
    <citation type="submission" date="2023-05" db="EMBL/GenBank/DDBJ databases">
        <authorList>
            <consortium name="Lawrence Berkeley National Laboratory"/>
            <person name="Steindorff A."/>
            <person name="Hensen N."/>
            <person name="Bonometti L."/>
            <person name="Westerberg I."/>
            <person name="Brannstrom I.O."/>
            <person name="Guillou S."/>
            <person name="Cros-Aarteil S."/>
            <person name="Calhoun S."/>
            <person name="Haridas S."/>
            <person name="Kuo A."/>
            <person name="Mondo S."/>
            <person name="Pangilinan J."/>
            <person name="Riley R."/>
            <person name="Labutti K."/>
            <person name="Andreopoulos B."/>
            <person name="Lipzen A."/>
            <person name="Chen C."/>
            <person name="Yanf M."/>
            <person name="Daum C."/>
            <person name="Ng V."/>
            <person name="Clum A."/>
            <person name="Ohm R."/>
            <person name="Martin F."/>
            <person name="Silar P."/>
            <person name="Natvig D."/>
            <person name="Lalanne C."/>
            <person name="Gautier V."/>
            <person name="Ament-Velasquez S.L."/>
            <person name="Kruys A."/>
            <person name="Hutchinson M.I."/>
            <person name="Powell A.J."/>
            <person name="Barry K."/>
            <person name="Miller A.N."/>
            <person name="Grigoriev I.V."/>
            <person name="Debuchy R."/>
            <person name="Gladieux P."/>
            <person name="Thoren M.H."/>
            <person name="Johannesson H."/>
        </authorList>
    </citation>
    <scope>NUCLEOTIDE SEQUENCE</scope>
    <source>
        <strain evidence="9">CBS 315.58</strain>
    </source>
</reference>
<evidence type="ECO:0000256" key="4">
    <source>
        <dbReference type="ARBA" id="ARBA00022692"/>
    </source>
</evidence>
<feature type="transmembrane region" description="Helical" evidence="8">
    <location>
        <begin position="376"/>
        <end position="398"/>
    </location>
</feature>
<evidence type="ECO:0000313" key="10">
    <source>
        <dbReference type="Proteomes" id="UP001303160"/>
    </source>
</evidence>
<dbReference type="PANTHER" id="PTHR33567">
    <property type="entry name" value="CHROMATE ION TRANSPORTER (EUROFUNG)"/>
    <property type="match status" value="1"/>
</dbReference>
<keyword evidence="5 8" id="KW-1133">Transmembrane helix</keyword>
<feature type="transmembrane region" description="Helical" evidence="8">
    <location>
        <begin position="342"/>
        <end position="364"/>
    </location>
</feature>
<accession>A0AAN7AUD7</accession>
<feature type="compositionally biased region" description="Basic and acidic residues" evidence="7">
    <location>
        <begin position="244"/>
        <end position="273"/>
    </location>
</feature>
<keyword evidence="4 8" id="KW-0812">Transmembrane</keyword>
<dbReference type="GO" id="GO:0005886">
    <property type="term" value="C:plasma membrane"/>
    <property type="evidence" value="ECO:0007669"/>
    <property type="project" value="UniProtKB-SubCell"/>
</dbReference>
<dbReference type="AlphaFoldDB" id="A0AAN7AUD7"/>
<evidence type="ECO:0000256" key="8">
    <source>
        <dbReference type="SAM" id="Phobius"/>
    </source>
</evidence>
<feature type="transmembrane region" description="Helical" evidence="8">
    <location>
        <begin position="133"/>
        <end position="156"/>
    </location>
</feature>
<dbReference type="EMBL" id="MU863955">
    <property type="protein sequence ID" value="KAK4197845.1"/>
    <property type="molecule type" value="Genomic_DNA"/>
</dbReference>
<dbReference type="GO" id="GO:0015109">
    <property type="term" value="F:chromate transmembrane transporter activity"/>
    <property type="evidence" value="ECO:0007669"/>
    <property type="project" value="InterPro"/>
</dbReference>
<gene>
    <name evidence="9" type="ORF">QBC40DRAFT_341662</name>
</gene>
<reference evidence="9" key="1">
    <citation type="journal article" date="2023" name="Mol. Phylogenet. Evol.">
        <title>Genome-scale phylogeny and comparative genomics of the fungal order Sordariales.</title>
        <authorList>
            <person name="Hensen N."/>
            <person name="Bonometti L."/>
            <person name="Westerberg I."/>
            <person name="Brannstrom I.O."/>
            <person name="Guillou S."/>
            <person name="Cros-Aarteil S."/>
            <person name="Calhoun S."/>
            <person name="Haridas S."/>
            <person name="Kuo A."/>
            <person name="Mondo S."/>
            <person name="Pangilinan J."/>
            <person name="Riley R."/>
            <person name="LaButti K."/>
            <person name="Andreopoulos B."/>
            <person name="Lipzen A."/>
            <person name="Chen C."/>
            <person name="Yan M."/>
            <person name="Daum C."/>
            <person name="Ng V."/>
            <person name="Clum A."/>
            <person name="Steindorff A."/>
            <person name="Ohm R.A."/>
            <person name="Martin F."/>
            <person name="Silar P."/>
            <person name="Natvig D.O."/>
            <person name="Lalanne C."/>
            <person name="Gautier V."/>
            <person name="Ament-Velasquez S.L."/>
            <person name="Kruys A."/>
            <person name="Hutchinson M.I."/>
            <person name="Powell A.J."/>
            <person name="Barry K."/>
            <person name="Miller A.N."/>
            <person name="Grigoriev I.V."/>
            <person name="Debuchy R."/>
            <person name="Gladieux P."/>
            <person name="Hiltunen Thoren M."/>
            <person name="Johannesson H."/>
        </authorList>
    </citation>
    <scope>NUCLEOTIDE SEQUENCE</scope>
    <source>
        <strain evidence="9">CBS 315.58</strain>
    </source>
</reference>
<protein>
    <submittedName>
        <fullName evidence="9">Chromate transporter-domain-containing protein</fullName>
    </submittedName>
</protein>
<evidence type="ECO:0000256" key="5">
    <source>
        <dbReference type="ARBA" id="ARBA00022989"/>
    </source>
</evidence>
<feature type="transmembrane region" description="Helical" evidence="8">
    <location>
        <begin position="192"/>
        <end position="213"/>
    </location>
</feature>
<comment type="similarity">
    <text evidence="2">Belongs to the chromate ion transporter (CHR) (TC 2.A.51) family.</text>
</comment>
<feature type="transmembrane region" description="Helical" evidence="8">
    <location>
        <begin position="410"/>
        <end position="438"/>
    </location>
</feature>
<feature type="transmembrane region" description="Helical" evidence="8">
    <location>
        <begin position="310"/>
        <end position="330"/>
    </location>
</feature>
<feature type="region of interest" description="Disordered" evidence="7">
    <location>
        <begin position="227"/>
        <end position="291"/>
    </location>
</feature>
<dbReference type="Pfam" id="PF02417">
    <property type="entry name" value="Chromate_transp"/>
    <property type="match status" value="2"/>
</dbReference>
<evidence type="ECO:0000256" key="6">
    <source>
        <dbReference type="ARBA" id="ARBA00023136"/>
    </source>
</evidence>
<comment type="subcellular location">
    <subcellularLocation>
        <location evidence="1">Cell membrane</location>
        <topology evidence="1">Multi-pass membrane protein</topology>
    </subcellularLocation>
</comment>
<evidence type="ECO:0000256" key="7">
    <source>
        <dbReference type="SAM" id="MobiDB-lite"/>
    </source>
</evidence>
<feature type="transmembrane region" description="Helical" evidence="8">
    <location>
        <begin position="96"/>
        <end position="121"/>
    </location>
</feature>
<evidence type="ECO:0000256" key="2">
    <source>
        <dbReference type="ARBA" id="ARBA00005262"/>
    </source>
</evidence>
<keyword evidence="6 8" id="KW-0472">Membrane</keyword>
<feature type="transmembrane region" description="Helical" evidence="8">
    <location>
        <begin position="168"/>
        <end position="186"/>
    </location>
</feature>
<proteinExistence type="inferred from homology"/>
<feature type="transmembrane region" description="Helical" evidence="8">
    <location>
        <begin position="450"/>
        <end position="467"/>
    </location>
</feature>
<sequence length="529" mass="58348">MGIKSNRWDPTTWRLQDVVNLDQIGPRMWTTLKETWYMGFTSFGGPPVHFKIFRDKYVTKLHWIDETVYQELFSICQAFSGPGSTKMHYCINLIRLGFLPAVFSFFLWSLPGALGMFALALGISNVGETLPRAVYALLSGLNAATVGIIALAAVQLAQKAITDKMTRLLVYLSAAAGLLYNALWYFPVLMLAAGVAAVVWDFRWLHPPVLWFVGLFKKKKTERETDVEREVELREQVPAGSGAERGEVGEELRRSQEGKGKQPEGARERHSGGDGDGTSQQQLRREEEEVEERVVPQTHKINLMSWKSGLALIIAFLASFVAVMLTRGLIPTNPLLYRLFSNLYLAGTIIFGGGPVVIPLLREYIVAENWVSTRDFLIGLALIQGFPGPNFNFAVYLGTLTAINGGHSGALGGFLGFLAIFLPGIWTVHGTMGLWSAIRGWRWVKSSLRGINAAAVGLIYTAVYRLWQIGWIDEGFSSGKSLADDPWWVVVTAGSYVGGAWFGVEPPVACIFGAVLGLVRYGVVEAQGY</sequence>
<evidence type="ECO:0000313" key="9">
    <source>
        <dbReference type="EMBL" id="KAK4197845.1"/>
    </source>
</evidence>
<dbReference type="PANTHER" id="PTHR33567:SF3">
    <property type="entry name" value="CHROMATE ION TRANSPORTER (EUROFUNG)"/>
    <property type="match status" value="1"/>
</dbReference>
<comment type="caution">
    <text evidence="9">The sequence shown here is derived from an EMBL/GenBank/DDBJ whole genome shotgun (WGS) entry which is preliminary data.</text>
</comment>
<evidence type="ECO:0000256" key="3">
    <source>
        <dbReference type="ARBA" id="ARBA00022475"/>
    </source>
</evidence>
<dbReference type="Proteomes" id="UP001303160">
    <property type="component" value="Unassembled WGS sequence"/>
</dbReference>